<dbReference type="SUPFAM" id="SSF55785">
    <property type="entry name" value="PYP-like sensor domain (PAS domain)"/>
    <property type="match status" value="1"/>
</dbReference>
<dbReference type="AlphaFoldDB" id="A0A553CT69"/>
<dbReference type="NCBIfam" id="TIGR00229">
    <property type="entry name" value="sensory_box"/>
    <property type="match status" value="1"/>
</dbReference>
<organism evidence="5 6">
    <name type="scientific">Flavobacterium franklandianum</name>
    <dbReference type="NCBI Taxonomy" id="2594430"/>
    <lineage>
        <taxon>Bacteria</taxon>
        <taxon>Pseudomonadati</taxon>
        <taxon>Bacteroidota</taxon>
        <taxon>Flavobacteriia</taxon>
        <taxon>Flavobacteriales</taxon>
        <taxon>Flavobacteriaceae</taxon>
        <taxon>Flavobacterium</taxon>
    </lineage>
</organism>
<dbReference type="Pfam" id="PF13426">
    <property type="entry name" value="PAS_9"/>
    <property type="match status" value="1"/>
</dbReference>
<proteinExistence type="predicted"/>
<comment type="caution">
    <text evidence="5">The sequence shown here is derived from an EMBL/GenBank/DDBJ whole genome shotgun (WGS) entry which is preliminary data.</text>
</comment>
<gene>
    <name evidence="5" type="ORF">FNW17_00245</name>
</gene>
<reference evidence="5 6" key="1">
    <citation type="submission" date="2019-07" db="EMBL/GenBank/DDBJ databases">
        <title>Novel species of Flavobacterium.</title>
        <authorList>
            <person name="Liu Q."/>
            <person name="Xin Y.-H."/>
        </authorList>
    </citation>
    <scope>NUCLEOTIDE SEQUENCE [LARGE SCALE GENOMIC DNA]</scope>
    <source>
        <strain evidence="5 6">LB3P56</strain>
    </source>
</reference>
<evidence type="ECO:0000313" key="5">
    <source>
        <dbReference type="EMBL" id="TRX23645.1"/>
    </source>
</evidence>
<dbReference type="InterPro" id="IPR000014">
    <property type="entry name" value="PAS"/>
</dbReference>
<accession>A0A553CT69</accession>
<evidence type="ECO:0000313" key="6">
    <source>
        <dbReference type="Proteomes" id="UP000318585"/>
    </source>
</evidence>
<sequence>MKHYDNACALYSSKLRIKCLPLTSWEFRNHSFSDAILFGRIQSNWNTKQDYLKQSQKENRELIVTDKNFRIVFATNTISKISGYRLKEILGKSPRMFQGEATSKDTQQKIKTALTELKPFKEVILNYRKNGNSYWCEIEAYPMFDKNGTFLNYIALEKIAS</sequence>
<keyword evidence="2" id="KW-0288">FMN</keyword>
<evidence type="ECO:0000259" key="4">
    <source>
        <dbReference type="PROSITE" id="PS50112"/>
    </source>
</evidence>
<keyword evidence="6" id="KW-1185">Reference proteome</keyword>
<dbReference type="InterPro" id="IPR035965">
    <property type="entry name" value="PAS-like_dom_sf"/>
</dbReference>
<protein>
    <submittedName>
        <fullName evidence="5">PAS domain-containing protein</fullName>
    </submittedName>
</protein>
<keyword evidence="3" id="KW-0157">Chromophore</keyword>
<keyword evidence="1" id="KW-0285">Flavoprotein</keyword>
<dbReference type="PANTHER" id="PTHR47429:SF2">
    <property type="entry name" value="PROTEIN TWIN LOV 1"/>
    <property type="match status" value="1"/>
</dbReference>
<dbReference type="PANTHER" id="PTHR47429">
    <property type="entry name" value="PROTEIN TWIN LOV 1"/>
    <property type="match status" value="1"/>
</dbReference>
<evidence type="ECO:0000256" key="3">
    <source>
        <dbReference type="ARBA" id="ARBA00022991"/>
    </source>
</evidence>
<dbReference type="Gene3D" id="3.30.450.20">
    <property type="entry name" value="PAS domain"/>
    <property type="match status" value="1"/>
</dbReference>
<dbReference type="Proteomes" id="UP000318585">
    <property type="component" value="Unassembled WGS sequence"/>
</dbReference>
<dbReference type="PROSITE" id="PS50112">
    <property type="entry name" value="PAS"/>
    <property type="match status" value="1"/>
</dbReference>
<feature type="domain" description="PAS" evidence="4">
    <location>
        <begin position="62"/>
        <end position="93"/>
    </location>
</feature>
<evidence type="ECO:0000256" key="2">
    <source>
        <dbReference type="ARBA" id="ARBA00022643"/>
    </source>
</evidence>
<evidence type="ECO:0000256" key="1">
    <source>
        <dbReference type="ARBA" id="ARBA00022630"/>
    </source>
</evidence>
<dbReference type="EMBL" id="VJZR01000001">
    <property type="protein sequence ID" value="TRX23645.1"/>
    <property type="molecule type" value="Genomic_DNA"/>
</dbReference>
<name>A0A553CT69_9FLAO</name>
<dbReference type="RefSeq" id="WP_143390488.1">
    <property type="nucleotide sequence ID" value="NZ_VJZQ01000010.1"/>
</dbReference>
<dbReference type="CDD" id="cd00130">
    <property type="entry name" value="PAS"/>
    <property type="match status" value="1"/>
</dbReference>
<dbReference type="OrthoDB" id="5760647at2"/>